<evidence type="ECO:0000313" key="5">
    <source>
        <dbReference type="Proteomes" id="UP001305779"/>
    </source>
</evidence>
<dbReference type="Gene3D" id="3.20.20.140">
    <property type="entry name" value="Metal-dependent hydrolases"/>
    <property type="match status" value="2"/>
</dbReference>
<name>A0ABR0F1R4_ZASCE</name>
<keyword evidence="1" id="KW-0378">Hydrolase</keyword>
<evidence type="ECO:0000256" key="1">
    <source>
        <dbReference type="ARBA" id="ARBA00022801"/>
    </source>
</evidence>
<dbReference type="SUPFAM" id="SSF51556">
    <property type="entry name" value="Metallo-dependent hydrolases"/>
    <property type="match status" value="1"/>
</dbReference>
<dbReference type="InterPro" id="IPR032466">
    <property type="entry name" value="Metal_Hydrolase"/>
</dbReference>
<proteinExistence type="predicted"/>
<evidence type="ECO:0000256" key="2">
    <source>
        <dbReference type="SAM" id="Phobius"/>
    </source>
</evidence>
<comment type="caution">
    <text evidence="4">The sequence shown here is derived from an EMBL/GenBank/DDBJ whole genome shotgun (WGS) entry which is preliminary data.</text>
</comment>
<feature type="domain" description="Amidohydrolase-related" evidence="3">
    <location>
        <begin position="389"/>
        <end position="520"/>
    </location>
</feature>
<dbReference type="CDD" id="cd01309">
    <property type="entry name" value="Met_dep_hydrolase_C"/>
    <property type="match status" value="1"/>
</dbReference>
<dbReference type="InterPro" id="IPR006680">
    <property type="entry name" value="Amidohydro-rel"/>
</dbReference>
<dbReference type="InterPro" id="IPR011059">
    <property type="entry name" value="Metal-dep_hydrolase_composite"/>
</dbReference>
<keyword evidence="2" id="KW-1133">Transmembrane helix</keyword>
<dbReference type="SUPFAM" id="SSF51338">
    <property type="entry name" value="Composite domain of metallo-dependent hydrolases"/>
    <property type="match status" value="1"/>
</dbReference>
<sequence>MDKDGSSDGLPQYSRVDQYAHVHRRRHVKRRVIRLLLLTCLGYAIYTHWQSSPRLDQASHSALLSSERLQTDYATCASLRRVPQDPSGHRDRNARYVDGQKPILIRNATVWTGEPSAGVSPEDARKGKGYSWIRSDVLLQDGLIKDVKSDIVASELPDDVEIINAHGRQLTAGIIDMHSHTGVDGLPSLDGGEDTNELSSDITPFVRSLDGFNPLDPQIQVIKSGGVTTSLILPGSGNNIGGEAYVIKHSVGKKNGRPELSIQDLLADPDRNWRYMKMACGENAKSVYGRVGRNFGPFSRLGEAWYFRHAFEEATKLKDAQDDWCAAADRVGAENMDSYLPADLKWESLSAVLRGQVMVNTHCYTIPDLESYIGYTNEFKFPIRAFHHAHATYLVPEVLKRAYGGRPPAAALFADNMYYKTESYVASEQAGKILYEAGLTPVYVSDNPVLNAQHVILEAAKAYKNGLPYHAALAGVTSASAELLGLGERIGKVKPGFDGDVVLWDSDPLSLGATPLQVFIDGVPQFDEPFNLTKPLTPPLEHSDYHDLQEKSSKYENVVLTGVKAIQLPGHEQILEASTNVVVASGSITCIGECAVDISSSSKVIHLEDGYITPPLTAFGSLLGLEEIAAEDDTSDGSNNQDSFSAALDGLTFEGKNLDAAYAHGVTKAITAPKFSSGGHKGLSAGFNLGAKHALEKHAVFADHTALHYTLTLAAKGGKTPSISSAIDDLRTKLLKPLLSPKKPEEKSLEDKSLDKVLSGTLPLVIDVHSADTIASLLRLKSEIDHAIHSNNSLSTTTSPSPKLNLILFGAAESHLLAPELATANISVILSPLFSYATTWDQRRALTGAPLTNGTAIDVLHNAGVKVAIGVDEDWEARDLYLQAGIVHANSGGRISEKEALGLVSSKIYEILGLKEEEQGNEMREFVLFEGNPLTIQSQVRAVADGRGKLTVWS</sequence>
<evidence type="ECO:0000259" key="3">
    <source>
        <dbReference type="Pfam" id="PF01979"/>
    </source>
</evidence>
<dbReference type="PANTHER" id="PTHR11113">
    <property type="entry name" value="N-ACETYLGLUCOSAMINE-6-PHOSPHATE DEACETYLASE"/>
    <property type="match status" value="1"/>
</dbReference>
<keyword evidence="2" id="KW-0472">Membrane</keyword>
<accession>A0ABR0F1R4</accession>
<evidence type="ECO:0000313" key="4">
    <source>
        <dbReference type="EMBL" id="KAK4507311.1"/>
    </source>
</evidence>
<protein>
    <recommendedName>
        <fullName evidence="3">Amidohydrolase-related domain-containing protein</fullName>
    </recommendedName>
</protein>
<keyword evidence="5" id="KW-1185">Reference proteome</keyword>
<dbReference type="Pfam" id="PF01979">
    <property type="entry name" value="Amidohydro_1"/>
    <property type="match status" value="1"/>
</dbReference>
<keyword evidence="2" id="KW-0812">Transmembrane</keyword>
<feature type="transmembrane region" description="Helical" evidence="2">
    <location>
        <begin position="32"/>
        <end position="49"/>
    </location>
</feature>
<dbReference type="EMBL" id="JAXOVC010000001">
    <property type="protein sequence ID" value="KAK4507311.1"/>
    <property type="molecule type" value="Genomic_DNA"/>
</dbReference>
<reference evidence="4 5" key="1">
    <citation type="journal article" date="2023" name="G3 (Bethesda)">
        <title>A chromosome-level genome assembly of Zasmidium syzygii isolated from banana leaves.</title>
        <authorList>
            <person name="van Westerhoven A.C."/>
            <person name="Mehrabi R."/>
            <person name="Talebi R."/>
            <person name="Steentjes M.B.F."/>
            <person name="Corcolon B."/>
            <person name="Chong P.A."/>
            <person name="Kema G.H.J."/>
            <person name="Seidl M.F."/>
        </authorList>
    </citation>
    <scope>NUCLEOTIDE SEQUENCE [LARGE SCALE GENOMIC DNA]</scope>
    <source>
        <strain evidence="4 5">P124</strain>
    </source>
</reference>
<dbReference type="Proteomes" id="UP001305779">
    <property type="component" value="Unassembled WGS sequence"/>
</dbReference>
<gene>
    <name evidence="4" type="ORF">PRZ48_001046</name>
</gene>
<dbReference type="PANTHER" id="PTHR11113:SF14">
    <property type="entry name" value="N-ACETYLGLUCOSAMINE-6-PHOSPHATE DEACETYLASE"/>
    <property type="match status" value="1"/>
</dbReference>
<organism evidence="4 5">
    <name type="scientific">Zasmidium cellare</name>
    <name type="common">Wine cellar mold</name>
    <name type="synonym">Racodium cellare</name>
    <dbReference type="NCBI Taxonomy" id="395010"/>
    <lineage>
        <taxon>Eukaryota</taxon>
        <taxon>Fungi</taxon>
        <taxon>Dikarya</taxon>
        <taxon>Ascomycota</taxon>
        <taxon>Pezizomycotina</taxon>
        <taxon>Dothideomycetes</taxon>
        <taxon>Dothideomycetidae</taxon>
        <taxon>Mycosphaerellales</taxon>
        <taxon>Mycosphaerellaceae</taxon>
        <taxon>Zasmidium</taxon>
    </lineage>
</organism>